<keyword evidence="1" id="KW-0812">Transmembrane</keyword>
<keyword evidence="1" id="KW-0472">Membrane</keyword>
<organism evidence="2 3">
    <name type="scientific">Serratia rubidaea</name>
    <name type="common">Serratia marinorubra</name>
    <dbReference type="NCBI Taxonomy" id="61652"/>
    <lineage>
        <taxon>Bacteria</taxon>
        <taxon>Pseudomonadati</taxon>
        <taxon>Pseudomonadota</taxon>
        <taxon>Gammaproteobacteria</taxon>
        <taxon>Enterobacterales</taxon>
        <taxon>Yersiniaceae</taxon>
        <taxon>Serratia</taxon>
    </lineage>
</organism>
<proteinExistence type="predicted"/>
<reference evidence="2 3" key="1">
    <citation type="submission" date="2018-12" db="EMBL/GenBank/DDBJ databases">
        <authorList>
            <consortium name="Pathogen Informatics"/>
        </authorList>
    </citation>
    <scope>NUCLEOTIDE SEQUENCE [LARGE SCALE GENOMIC DNA]</scope>
    <source>
        <strain evidence="2 3">NCTC10036</strain>
    </source>
</reference>
<dbReference type="AlphaFoldDB" id="A0A448S6A4"/>
<feature type="transmembrane region" description="Helical" evidence="1">
    <location>
        <begin position="96"/>
        <end position="119"/>
    </location>
</feature>
<evidence type="ECO:0000256" key="1">
    <source>
        <dbReference type="SAM" id="Phobius"/>
    </source>
</evidence>
<gene>
    <name evidence="2" type="ORF">NCTC10036_01461</name>
</gene>
<dbReference type="Proteomes" id="UP000281904">
    <property type="component" value="Chromosome"/>
</dbReference>
<dbReference type="RefSeq" id="WP_126530962.1">
    <property type="nucleotide sequence ID" value="NZ_JAMWJM010000005.1"/>
</dbReference>
<evidence type="ECO:0000313" key="2">
    <source>
        <dbReference type="EMBL" id="VEI63290.1"/>
    </source>
</evidence>
<feature type="transmembrane region" description="Helical" evidence="1">
    <location>
        <begin position="21"/>
        <end position="42"/>
    </location>
</feature>
<protein>
    <submittedName>
        <fullName evidence="2">Uncharacterized protein</fullName>
    </submittedName>
</protein>
<name>A0A448S6A4_SERRU</name>
<keyword evidence="1" id="KW-1133">Transmembrane helix</keyword>
<accession>A0A448S6A4</accession>
<evidence type="ECO:0000313" key="3">
    <source>
        <dbReference type="Proteomes" id="UP000281904"/>
    </source>
</evidence>
<sequence length="237" mass="27431">MSEDTMKKGVYESFFRPVLKLFLQSCLFFLLVGFISFLFFYFSKGPIKEFTNTFNWYVSANSVSDMTAKETKALAHLMSKNYILSTNDLLSQIGSFYSYTITILIFFCTFSAFFAVLLIKINSDDKFDITIAEKVRYFFANDKGFDSDVKSKVSDIFAEEGEQLSGITKNEDNDNVIQLRYEIKLLKMEFYELKNKLAPDDEPEINTDDYFKNMIDTLQDKGQLETSEKEDVKHGNP</sequence>
<dbReference type="EMBL" id="LR134493">
    <property type="protein sequence ID" value="VEI63290.1"/>
    <property type="molecule type" value="Genomic_DNA"/>
</dbReference>